<evidence type="ECO:0000313" key="3">
    <source>
        <dbReference type="Proteomes" id="UP001499930"/>
    </source>
</evidence>
<dbReference type="SUPFAM" id="SSF51905">
    <property type="entry name" value="FAD/NAD(P)-binding domain"/>
    <property type="match status" value="1"/>
</dbReference>
<dbReference type="Pfam" id="PF01494">
    <property type="entry name" value="FAD_binding_3"/>
    <property type="match status" value="1"/>
</dbReference>
<dbReference type="InterPro" id="IPR011777">
    <property type="entry name" value="Geranylgeranyl_Rdtase_fam"/>
</dbReference>
<dbReference type="PANTHER" id="PTHR42685:SF22">
    <property type="entry name" value="CONDITIONED MEDIUM FACTOR RECEPTOR 1"/>
    <property type="match status" value="1"/>
</dbReference>
<name>A0ABN3XU26_9ACTN</name>
<feature type="domain" description="FAD-binding" evidence="1">
    <location>
        <begin position="7"/>
        <end position="185"/>
    </location>
</feature>
<keyword evidence="3" id="KW-1185">Reference proteome</keyword>
<reference evidence="2 3" key="1">
    <citation type="journal article" date="2019" name="Int. J. Syst. Evol. Microbiol.">
        <title>The Global Catalogue of Microorganisms (GCM) 10K type strain sequencing project: providing services to taxonomists for standard genome sequencing and annotation.</title>
        <authorList>
            <consortium name="The Broad Institute Genomics Platform"/>
            <consortium name="The Broad Institute Genome Sequencing Center for Infectious Disease"/>
            <person name="Wu L."/>
            <person name="Ma J."/>
        </authorList>
    </citation>
    <scope>NUCLEOTIDE SEQUENCE [LARGE SCALE GENOMIC DNA]</scope>
    <source>
        <strain evidence="2 3">JCM 3106</strain>
    </source>
</reference>
<dbReference type="PANTHER" id="PTHR42685">
    <property type="entry name" value="GERANYLGERANYL DIPHOSPHATE REDUCTASE"/>
    <property type="match status" value="1"/>
</dbReference>
<dbReference type="Gene3D" id="3.50.50.60">
    <property type="entry name" value="FAD/NAD(P)-binding domain"/>
    <property type="match status" value="1"/>
</dbReference>
<dbReference type="InterPro" id="IPR036188">
    <property type="entry name" value="FAD/NAD-bd_sf"/>
</dbReference>
<dbReference type="Proteomes" id="UP001499930">
    <property type="component" value="Unassembled WGS sequence"/>
</dbReference>
<protein>
    <submittedName>
        <fullName evidence="2">NAD(P)/FAD-dependent oxidoreductase</fullName>
    </submittedName>
</protein>
<dbReference type="InterPro" id="IPR002938">
    <property type="entry name" value="FAD-bd"/>
</dbReference>
<dbReference type="PRINTS" id="PR00420">
    <property type="entry name" value="RNGMNOXGNASE"/>
</dbReference>
<evidence type="ECO:0000259" key="1">
    <source>
        <dbReference type="Pfam" id="PF01494"/>
    </source>
</evidence>
<dbReference type="NCBIfam" id="TIGR02032">
    <property type="entry name" value="GG-red-SF"/>
    <property type="match status" value="1"/>
</dbReference>
<accession>A0ABN3XU26</accession>
<sequence>MDDVWDLVVVGGGPAGAAAALRARQLRPDARVLLLDRADFPRDKACGDGIAAHGRDELALLGLPDLIADYRPTQRLAVVSPGGARVSATSARPNHVVPRKVFDARLVDAARARGVEVRRHQVRSLAARNGHVVLDGTVTARAVVAADGANSTVRRLIGVPPSPDRHTAIAVRGYADVSPDDDVQSIFMQQDGWPAYAWSFPIGDGTANIGYGMLLPRLHATGLPGREVLHGRLAELLPDLRARDLRAHHLPLSPGRPGPGSGRVLLAGDAAGLINPLTGEGIYYALVSGRLAGEAAMRAADDPLPAYRRGLGKALGRHLRTTDVLARASQSPGFIDAAIDTAARRKEVFDLLVDVGLGAGTVPVPLAMAVLRRWALNGVRGRRGDRGHPGP</sequence>
<comment type="caution">
    <text evidence="2">The sequence shown here is derived from an EMBL/GenBank/DDBJ whole genome shotgun (WGS) entry which is preliminary data.</text>
</comment>
<evidence type="ECO:0000313" key="2">
    <source>
        <dbReference type="EMBL" id="GAA2991688.1"/>
    </source>
</evidence>
<dbReference type="EMBL" id="BAAAWD010000006">
    <property type="protein sequence ID" value="GAA2991688.1"/>
    <property type="molecule type" value="Genomic_DNA"/>
</dbReference>
<dbReference type="InterPro" id="IPR050407">
    <property type="entry name" value="Geranylgeranyl_reductase"/>
</dbReference>
<gene>
    <name evidence="2" type="ORF">GCM10017559_09630</name>
</gene>
<proteinExistence type="predicted"/>
<organism evidence="2 3">
    <name type="scientific">Streptosporangium longisporum</name>
    <dbReference type="NCBI Taxonomy" id="46187"/>
    <lineage>
        <taxon>Bacteria</taxon>
        <taxon>Bacillati</taxon>
        <taxon>Actinomycetota</taxon>
        <taxon>Actinomycetes</taxon>
        <taxon>Streptosporangiales</taxon>
        <taxon>Streptosporangiaceae</taxon>
        <taxon>Streptosporangium</taxon>
    </lineage>
</organism>
<dbReference type="RefSeq" id="WP_344888872.1">
    <property type="nucleotide sequence ID" value="NZ_BAAAWD010000006.1"/>
</dbReference>